<organism evidence="10 11">
    <name type="scientific">Austropuccinia psidii MF-1</name>
    <dbReference type="NCBI Taxonomy" id="1389203"/>
    <lineage>
        <taxon>Eukaryota</taxon>
        <taxon>Fungi</taxon>
        <taxon>Dikarya</taxon>
        <taxon>Basidiomycota</taxon>
        <taxon>Pucciniomycotina</taxon>
        <taxon>Pucciniomycetes</taxon>
        <taxon>Pucciniales</taxon>
        <taxon>Sphaerophragmiaceae</taxon>
        <taxon>Austropuccinia</taxon>
    </lineage>
</organism>
<feature type="transmembrane region" description="Helical" evidence="9">
    <location>
        <begin position="34"/>
        <end position="55"/>
    </location>
</feature>
<evidence type="ECO:0000256" key="8">
    <source>
        <dbReference type="SAM" id="MobiDB-lite"/>
    </source>
</evidence>
<keyword evidence="3 9" id="KW-0812">Transmembrane</keyword>
<dbReference type="PANTHER" id="PTHR13032:SF6">
    <property type="entry name" value="MITOCHONDRIAL IMPORT INNER MEMBRANE TRANSLOCASE SUBUNIT TIM21"/>
    <property type="match status" value="1"/>
</dbReference>
<dbReference type="GO" id="GO:0005744">
    <property type="term" value="C:TIM23 mitochondrial import inner membrane translocase complex"/>
    <property type="evidence" value="ECO:0007669"/>
    <property type="project" value="InterPro"/>
</dbReference>
<keyword evidence="11" id="KW-1185">Reference proteome</keyword>
<keyword evidence="5 9" id="KW-1133">Transmembrane helix</keyword>
<evidence type="ECO:0000256" key="7">
    <source>
        <dbReference type="ARBA" id="ARBA00023136"/>
    </source>
</evidence>
<evidence type="ECO:0000256" key="2">
    <source>
        <dbReference type="ARBA" id="ARBA00010867"/>
    </source>
</evidence>
<evidence type="ECO:0000313" key="11">
    <source>
        <dbReference type="Proteomes" id="UP000765509"/>
    </source>
</evidence>
<evidence type="ECO:0000256" key="6">
    <source>
        <dbReference type="ARBA" id="ARBA00023128"/>
    </source>
</evidence>
<evidence type="ECO:0008006" key="12">
    <source>
        <dbReference type="Google" id="ProtNLM"/>
    </source>
</evidence>
<dbReference type="Pfam" id="PF08294">
    <property type="entry name" value="TIM21"/>
    <property type="match status" value="1"/>
</dbReference>
<evidence type="ECO:0000256" key="5">
    <source>
        <dbReference type="ARBA" id="ARBA00022989"/>
    </source>
</evidence>
<feature type="region of interest" description="Disordered" evidence="8">
    <location>
        <begin position="142"/>
        <end position="171"/>
    </location>
</feature>
<dbReference type="AlphaFoldDB" id="A0A9Q3J1X5"/>
<evidence type="ECO:0000313" key="10">
    <source>
        <dbReference type="EMBL" id="MBW0553952.1"/>
    </source>
</evidence>
<gene>
    <name evidence="10" type="ORF">O181_093667</name>
</gene>
<dbReference type="GO" id="GO:0030150">
    <property type="term" value="P:protein import into mitochondrial matrix"/>
    <property type="evidence" value="ECO:0007669"/>
    <property type="project" value="InterPro"/>
</dbReference>
<dbReference type="PANTHER" id="PTHR13032">
    <property type="entry name" value="MITOCHONDRIAL IMPORT INNER MEMBRANE TRANSLOCASE SUBUNIT TIM21"/>
    <property type="match status" value="1"/>
</dbReference>
<dbReference type="InterPro" id="IPR013261">
    <property type="entry name" value="Tim21"/>
</dbReference>
<comment type="similarity">
    <text evidence="2">Belongs to the TIM21 family.</text>
</comment>
<keyword evidence="6" id="KW-0496">Mitochondrion</keyword>
<protein>
    <recommendedName>
        <fullName evidence="12">Mitochondrial import inner membrane translocase subunit Tim21</fullName>
    </recommendedName>
</protein>
<dbReference type="OrthoDB" id="436405at2759"/>
<accession>A0A9Q3J1X5</accession>
<evidence type="ECO:0000256" key="1">
    <source>
        <dbReference type="ARBA" id="ARBA00004304"/>
    </source>
</evidence>
<comment type="caution">
    <text evidence="10">The sequence shown here is derived from an EMBL/GenBank/DDBJ whole genome shotgun (WGS) entry which is preliminary data.</text>
</comment>
<evidence type="ECO:0000256" key="3">
    <source>
        <dbReference type="ARBA" id="ARBA00022692"/>
    </source>
</evidence>
<reference evidence="10" key="1">
    <citation type="submission" date="2021-03" db="EMBL/GenBank/DDBJ databases">
        <title>Draft genome sequence of rust myrtle Austropuccinia psidii MF-1, a brazilian biotype.</title>
        <authorList>
            <person name="Quecine M.C."/>
            <person name="Pachon D.M.R."/>
            <person name="Bonatelli M.L."/>
            <person name="Correr F.H."/>
            <person name="Franceschini L.M."/>
            <person name="Leite T.F."/>
            <person name="Margarido G.R.A."/>
            <person name="Almeida C.A."/>
            <person name="Ferrarezi J.A."/>
            <person name="Labate C.A."/>
        </authorList>
    </citation>
    <scope>NUCLEOTIDE SEQUENCE</scope>
    <source>
        <strain evidence="10">MF-1</strain>
    </source>
</reference>
<evidence type="ECO:0000256" key="9">
    <source>
        <dbReference type="SAM" id="Phobius"/>
    </source>
</evidence>
<keyword evidence="4" id="KW-0809">Transit peptide</keyword>
<evidence type="ECO:0000256" key="4">
    <source>
        <dbReference type="ARBA" id="ARBA00022946"/>
    </source>
</evidence>
<name>A0A9Q3J1X5_9BASI</name>
<feature type="transmembrane region" description="Helical" evidence="9">
    <location>
        <begin position="186"/>
        <end position="204"/>
    </location>
</feature>
<dbReference type="Proteomes" id="UP000765509">
    <property type="component" value="Unassembled WGS sequence"/>
</dbReference>
<sequence length="435" mass="50167">MSIVSLSSEKQVKRAKQTHCLINNPKLHHSSLRILLALGCLDIVFILPISSVARISTFEGMRLTRSIKSSCRSLDLFSASTSVYHPLITSSLIWNKPTGRSFNPRVLNYLNLTKKYHDKTSSSSHALQEELHRLTQRQTATASTLGPFMMPRGPKNEPPLSAEEHRPWSQTSWAERGRRSLRMGRNLVVVSLGGCLGLLVIYSITSELFAPSSSTNLMGSTIEVLQQSDELRKILKPPFKFHSSIPSTWTSKRANGPHQTSHPKNNVVQLQFWIEGNDGYEHNLDWKNIEWWRKWIGPLITSEVYHPPPPPISLQPVKSAKDSSDWWPTILKTLMPTIWGKSQSKNHESWFGRSTKSHRRFEHGEVTAELIRDSTKQWKFKNLYVDFPDSQNIQYRLNLIKELRKKQSSSHEADQEQGQQNFHRYRFWHRKVNFN</sequence>
<dbReference type="EMBL" id="AVOT02060485">
    <property type="protein sequence ID" value="MBW0553952.1"/>
    <property type="molecule type" value="Genomic_DNA"/>
</dbReference>
<proteinExistence type="inferred from homology"/>
<comment type="subcellular location">
    <subcellularLocation>
        <location evidence="1">Mitochondrion membrane</location>
        <topology evidence="1">Single-pass membrane protein</topology>
    </subcellularLocation>
</comment>
<keyword evidence="7 9" id="KW-0472">Membrane</keyword>